<feature type="transmembrane region" description="Helical" evidence="1">
    <location>
        <begin position="40"/>
        <end position="59"/>
    </location>
</feature>
<dbReference type="AlphaFoldDB" id="A0A7Y9W5L4"/>
<protein>
    <submittedName>
        <fullName evidence="2">Uncharacterized protein</fullName>
    </submittedName>
</protein>
<sequence>MIRKGLICSFLTCLAGTLLNALLDGDFDALGLAGLMRRVIVGYAGSAAVVVLAFPHLSAGPR</sequence>
<dbReference type="Proteomes" id="UP000572540">
    <property type="component" value="Unassembled WGS sequence"/>
</dbReference>
<dbReference type="EMBL" id="JACCAU010000001">
    <property type="protein sequence ID" value="NYH14071.1"/>
    <property type="molecule type" value="Genomic_DNA"/>
</dbReference>
<evidence type="ECO:0000313" key="2">
    <source>
        <dbReference type="EMBL" id="NYH14071.1"/>
    </source>
</evidence>
<gene>
    <name evidence="2" type="ORF">GGD41_001299</name>
</gene>
<keyword evidence="1" id="KW-0812">Transmembrane</keyword>
<reference evidence="2 3" key="1">
    <citation type="submission" date="2020-07" db="EMBL/GenBank/DDBJ databases">
        <title>Exploring microbial biodiversity for novel pathways involved in the catabolism of aromatic compounds derived from lignin.</title>
        <authorList>
            <person name="Elkins J."/>
        </authorList>
    </citation>
    <scope>NUCLEOTIDE SEQUENCE [LARGE SCALE GENOMIC DNA]</scope>
    <source>
        <strain evidence="2 3">H2C3B</strain>
    </source>
</reference>
<comment type="caution">
    <text evidence="2">The sequence shown here is derived from an EMBL/GenBank/DDBJ whole genome shotgun (WGS) entry which is preliminary data.</text>
</comment>
<keyword evidence="1" id="KW-1133">Transmembrane helix</keyword>
<proteinExistence type="predicted"/>
<organism evidence="2 3">
    <name type="scientific">Paraburkholderia bryophila</name>
    <dbReference type="NCBI Taxonomy" id="420952"/>
    <lineage>
        <taxon>Bacteria</taxon>
        <taxon>Pseudomonadati</taxon>
        <taxon>Pseudomonadota</taxon>
        <taxon>Betaproteobacteria</taxon>
        <taxon>Burkholderiales</taxon>
        <taxon>Burkholderiaceae</taxon>
        <taxon>Paraburkholderia</taxon>
    </lineage>
</organism>
<dbReference type="RefSeq" id="WP_179709261.1">
    <property type="nucleotide sequence ID" value="NZ_JACCAU010000001.1"/>
</dbReference>
<evidence type="ECO:0000313" key="3">
    <source>
        <dbReference type="Proteomes" id="UP000572540"/>
    </source>
</evidence>
<name>A0A7Y9W5L4_9BURK</name>
<keyword evidence="1" id="KW-0472">Membrane</keyword>
<accession>A0A7Y9W5L4</accession>
<evidence type="ECO:0000256" key="1">
    <source>
        <dbReference type="SAM" id="Phobius"/>
    </source>
</evidence>